<evidence type="ECO:0000259" key="3">
    <source>
        <dbReference type="Pfam" id="PF19291"/>
    </source>
</evidence>
<dbReference type="Pfam" id="PF19291">
    <property type="entry name" value="TREH_N"/>
    <property type="match status" value="1"/>
</dbReference>
<dbReference type="RefSeq" id="WP_258565686.1">
    <property type="nucleotide sequence ID" value="NZ_UHID01000007.1"/>
</dbReference>
<dbReference type="PANTHER" id="PTHR31616:SF0">
    <property type="entry name" value="GLUCAN 1,4-ALPHA-GLUCOSIDASE"/>
    <property type="match status" value="1"/>
</dbReference>
<feature type="region of interest" description="Disordered" evidence="1">
    <location>
        <begin position="1"/>
        <end position="35"/>
    </location>
</feature>
<dbReference type="Gene3D" id="1.50.10.10">
    <property type="match status" value="1"/>
</dbReference>
<dbReference type="InterPro" id="IPR045582">
    <property type="entry name" value="Trehalase-like_N"/>
</dbReference>
<feature type="domain" description="Trehalase-like N-terminal" evidence="3">
    <location>
        <begin position="39"/>
        <end position="229"/>
    </location>
</feature>
<dbReference type="InterPro" id="IPR011613">
    <property type="entry name" value="GH15-like"/>
</dbReference>
<dbReference type="GO" id="GO:0005975">
    <property type="term" value="P:carbohydrate metabolic process"/>
    <property type="evidence" value="ECO:0007669"/>
    <property type="project" value="InterPro"/>
</dbReference>
<protein>
    <submittedName>
        <fullName evidence="4">Glycosyl hydrolase</fullName>
        <ecNumber evidence="4">3.2.1.28</ecNumber>
    </submittedName>
</protein>
<dbReference type="SUPFAM" id="SSF48208">
    <property type="entry name" value="Six-hairpin glycosidases"/>
    <property type="match status" value="1"/>
</dbReference>
<dbReference type="Proteomes" id="UP000254150">
    <property type="component" value="Unassembled WGS sequence"/>
</dbReference>
<proteinExistence type="predicted"/>
<dbReference type="PANTHER" id="PTHR31616">
    <property type="entry name" value="TREHALASE"/>
    <property type="match status" value="1"/>
</dbReference>
<organism evidence="4 5">
    <name type="scientific">Streptomyces griseus</name>
    <dbReference type="NCBI Taxonomy" id="1911"/>
    <lineage>
        <taxon>Bacteria</taxon>
        <taxon>Bacillati</taxon>
        <taxon>Actinomycetota</taxon>
        <taxon>Actinomycetes</taxon>
        <taxon>Kitasatosporales</taxon>
        <taxon>Streptomycetaceae</taxon>
        <taxon>Streptomyces</taxon>
    </lineage>
</organism>
<keyword evidence="4" id="KW-0326">Glycosidase</keyword>
<dbReference type="AlphaFoldDB" id="A0A380P4I5"/>
<keyword evidence="4" id="KW-0378">Hydrolase</keyword>
<evidence type="ECO:0000259" key="2">
    <source>
        <dbReference type="Pfam" id="PF00723"/>
    </source>
</evidence>
<name>A0A380P4I5_STRGR</name>
<feature type="compositionally biased region" description="Polar residues" evidence="1">
    <location>
        <begin position="1"/>
        <end position="12"/>
    </location>
</feature>
<evidence type="ECO:0000256" key="1">
    <source>
        <dbReference type="SAM" id="MobiDB-lite"/>
    </source>
</evidence>
<dbReference type="InterPro" id="IPR008928">
    <property type="entry name" value="6-hairpin_glycosidase_sf"/>
</dbReference>
<accession>A0A380P4I5</accession>
<evidence type="ECO:0000313" key="4">
    <source>
        <dbReference type="EMBL" id="SUP59787.1"/>
    </source>
</evidence>
<gene>
    <name evidence="4" type="ORF">NCTC7807_03845</name>
</gene>
<dbReference type="EMBL" id="UHID01000007">
    <property type="protein sequence ID" value="SUP59787.1"/>
    <property type="molecule type" value="Genomic_DNA"/>
</dbReference>
<dbReference type="InterPro" id="IPR012341">
    <property type="entry name" value="6hp_glycosidase-like_sf"/>
</dbReference>
<dbReference type="EC" id="3.2.1.28" evidence="4"/>
<dbReference type="Pfam" id="PF00723">
    <property type="entry name" value="Glyco_hydro_15"/>
    <property type="match status" value="1"/>
</dbReference>
<feature type="domain" description="GH15-like" evidence="2">
    <location>
        <begin position="263"/>
        <end position="637"/>
    </location>
</feature>
<evidence type="ECO:0000313" key="5">
    <source>
        <dbReference type="Proteomes" id="UP000254150"/>
    </source>
</evidence>
<sequence>MTDTGPPRSSTDGTTPPPEPGEQRRDAEDTPDAPVDYLPIAEHGIIGDLRTAALVGTDGRIDWFCAPRFDSPSLFGGLLDADRGGSWRMDPLCRVASRQQFYFPDTNILVTRMLTEDGIVEVQDFMPVLRPRDPHHQQRLVRRVVAVRGRMRMRSLVAPRLDYGRAPHELALSGDLAEFTGEEMVVSVRAGVAWRRAGPAGDDAEASFALTEGESVLFVLRTRDPGDDRPDEEVTPDGAERLFRATVDFWRAWLARSTYTGRWREMVHRSALTLKLLTHEPTGALVAAPTLGLPEEPGGVRNWDYRYVWVRDAAFSLYALLRLGFTDEAEAFFGWLARSVRRCGSGPDGPLRVLYSIDGGFDLPEEELPHLEGYRGACPVRVGNNAAGQLQLDIYGELFDAAYLFNKYGAGISWETWSDLVEVLDWLLDNWDSADASIWETRSGPHRHTYSRVMCWVAVERMVRIARQRGLPADLVRWTSVRDALYRQVMAQGWNDRLGCFVQRLADGEGEQPPEILDAALLLMPMVKFLSPRDERFRATLRAIGDGLVADSLVFRYDASVAGDGLDGTEGTFSLCSFWWVEALTRTGRTEDARLALEKTFTFANHLGQYAEQVGVTGEQLGNFPQALTHLALISAAVNLDRAMD</sequence>
<dbReference type="GO" id="GO:0004555">
    <property type="term" value="F:alpha,alpha-trehalase activity"/>
    <property type="evidence" value="ECO:0007669"/>
    <property type="project" value="UniProtKB-EC"/>
</dbReference>
<reference evidence="4 5" key="1">
    <citation type="submission" date="2018-06" db="EMBL/GenBank/DDBJ databases">
        <authorList>
            <consortium name="Pathogen Informatics"/>
            <person name="Doyle S."/>
        </authorList>
    </citation>
    <scope>NUCLEOTIDE SEQUENCE [LARGE SCALE GENOMIC DNA]</scope>
    <source>
        <strain evidence="4 5">NCTC7807</strain>
    </source>
</reference>